<proteinExistence type="inferred from homology"/>
<evidence type="ECO:0000313" key="16">
    <source>
        <dbReference type="Proteomes" id="UP000600363"/>
    </source>
</evidence>
<accession>A0A832VWR5</accession>
<evidence type="ECO:0000256" key="6">
    <source>
        <dbReference type="ARBA" id="ARBA00052296"/>
    </source>
</evidence>
<evidence type="ECO:0000256" key="5">
    <source>
        <dbReference type="ARBA" id="ARBA00022967"/>
    </source>
</evidence>
<dbReference type="EC" id="7.3.2.7" evidence="8"/>
<comment type="similarity">
    <text evidence="1">Belongs to the arsA ATPase family.</text>
</comment>
<keyword evidence="3" id="KW-0067">ATP-binding</keyword>
<dbReference type="PANTHER" id="PTHR10803">
    <property type="entry name" value="ARSENICAL PUMP-DRIVING ATPASE ARSENITE-TRANSLOCATING ATPASE"/>
    <property type="match status" value="1"/>
</dbReference>
<evidence type="ECO:0000256" key="10">
    <source>
        <dbReference type="ARBA" id="ARBA00075317"/>
    </source>
</evidence>
<sequence length="391" mass="44452">MSDMRTILYTGKGGVGKTTVCAATGIRCAELGKRTVVVSTDTAHSLSDSFDVELHDEPTKITENLWAMEVNPIEELKKNWGAIQDYFMTFLRAQGVEGMEAEEFILFPGMEELFSLMRLKEFDESGRFDVVLVDCAPTAGTLQFLTFPDVIEWYMEHLFDIERKAAKVLRPVTKHVGIPLPEDSVFDSLEDVYEQVRAFASILKDPSRTTIRFVLNPEKMVIKETHRFYSYLSLYGLTVDAAIVNRVIPPEEAREGYFSKWVRLQQEYLRLIEESFSPLPIFKVKLFEREMVGIEMLKRLAGELYGDVDPTGVLHTEPQFTVSSSDGTYTLRMHLPFVTKERVELFQRGEELVVVVGTYKRIIALPTTLAGRRATKSTLKDGILDITFVEG</sequence>
<dbReference type="InterPro" id="IPR040612">
    <property type="entry name" value="ArsA_HSP20-like"/>
</dbReference>
<dbReference type="SUPFAM" id="SSF52540">
    <property type="entry name" value="P-loop containing nucleoside triphosphate hydrolases"/>
    <property type="match status" value="1"/>
</dbReference>
<dbReference type="NCBIfam" id="TIGR00345">
    <property type="entry name" value="GET3_arsA_TRC40"/>
    <property type="match status" value="1"/>
</dbReference>
<reference evidence="15" key="1">
    <citation type="journal article" date="2020" name="bioRxiv">
        <title>A rank-normalized archaeal taxonomy based on genome phylogeny resolves widespread incomplete and uneven classifications.</title>
        <authorList>
            <person name="Rinke C."/>
            <person name="Chuvochina M."/>
            <person name="Mussig A.J."/>
            <person name="Chaumeil P.-A."/>
            <person name="Waite D.W."/>
            <person name="Whitman W.B."/>
            <person name="Parks D.H."/>
            <person name="Hugenholtz P."/>
        </authorList>
    </citation>
    <scope>NUCLEOTIDE SEQUENCE</scope>
    <source>
        <strain evidence="15">UBA12518</strain>
    </source>
</reference>
<evidence type="ECO:0000313" key="15">
    <source>
        <dbReference type="EMBL" id="HIH69272.1"/>
    </source>
</evidence>
<dbReference type="Gene3D" id="3.40.50.300">
    <property type="entry name" value="P-loop containing nucleotide triphosphate hydrolases"/>
    <property type="match status" value="1"/>
</dbReference>
<gene>
    <name evidence="15" type="ORF">HA299_01420</name>
</gene>
<feature type="domain" description="ArsA/GET3 Anion-transporting ATPase-like" evidence="13">
    <location>
        <begin position="4"/>
        <end position="305"/>
    </location>
</feature>
<keyword evidence="5" id="KW-1278">Translocase</keyword>
<dbReference type="Pfam" id="PF17886">
    <property type="entry name" value="ArsA_HSP20"/>
    <property type="match status" value="1"/>
</dbReference>
<protein>
    <recommendedName>
        <fullName evidence="9">Putative arsenical pump-driving ATPase</fullName>
        <ecNumber evidence="8">7.3.2.7</ecNumber>
    </recommendedName>
    <alternativeName>
        <fullName evidence="10">Arsenical resistance ATPase</fullName>
    </alternativeName>
    <alternativeName>
        <fullName evidence="11">Arsenite-translocating ATPase</fullName>
    </alternativeName>
    <alternativeName>
        <fullName evidence="12">Arsenite-transporting ATPase</fullName>
    </alternativeName>
</protein>
<evidence type="ECO:0000256" key="9">
    <source>
        <dbReference type="ARBA" id="ARBA00074681"/>
    </source>
</evidence>
<dbReference type="InterPro" id="IPR027417">
    <property type="entry name" value="P-loop_NTPase"/>
</dbReference>
<evidence type="ECO:0000256" key="2">
    <source>
        <dbReference type="ARBA" id="ARBA00022741"/>
    </source>
</evidence>
<dbReference type="GO" id="GO:0016887">
    <property type="term" value="F:ATP hydrolysis activity"/>
    <property type="evidence" value="ECO:0007669"/>
    <property type="project" value="InterPro"/>
</dbReference>
<dbReference type="InterPro" id="IPR008978">
    <property type="entry name" value="HSP20-like_chaperone"/>
</dbReference>
<keyword evidence="4" id="KW-0059">Arsenical resistance</keyword>
<feature type="domain" description="ArsA HSP20-like" evidence="14">
    <location>
        <begin position="326"/>
        <end position="388"/>
    </location>
</feature>
<dbReference type="InterPro" id="IPR016300">
    <property type="entry name" value="ATPase_ArsA/GET3"/>
</dbReference>
<dbReference type="CDD" id="cd02035">
    <property type="entry name" value="ArsA"/>
    <property type="match status" value="1"/>
</dbReference>
<evidence type="ECO:0000256" key="4">
    <source>
        <dbReference type="ARBA" id="ARBA00022849"/>
    </source>
</evidence>
<name>A0A832VWR5_9EURY</name>
<evidence type="ECO:0000256" key="12">
    <source>
        <dbReference type="ARBA" id="ARBA00080604"/>
    </source>
</evidence>
<dbReference type="Proteomes" id="UP000600363">
    <property type="component" value="Unassembled WGS sequence"/>
</dbReference>
<evidence type="ECO:0000256" key="7">
    <source>
        <dbReference type="ARBA" id="ARBA00059736"/>
    </source>
</evidence>
<comment type="catalytic activity">
    <reaction evidence="6">
        <text>arsenite(in) + ATP + H2O = arsenite(out) + ADP + phosphate + H(+)</text>
        <dbReference type="Rhea" id="RHEA:11348"/>
        <dbReference type="ChEBI" id="CHEBI:15377"/>
        <dbReference type="ChEBI" id="CHEBI:15378"/>
        <dbReference type="ChEBI" id="CHEBI:29242"/>
        <dbReference type="ChEBI" id="CHEBI:30616"/>
        <dbReference type="ChEBI" id="CHEBI:43474"/>
        <dbReference type="ChEBI" id="CHEBI:456216"/>
        <dbReference type="EC" id="7.3.2.7"/>
    </reaction>
</comment>
<dbReference type="SUPFAM" id="SSF49764">
    <property type="entry name" value="HSP20-like chaperones"/>
    <property type="match status" value="1"/>
</dbReference>
<comment type="caution">
    <text evidence="15">The sequence shown here is derived from an EMBL/GenBank/DDBJ whole genome shotgun (WGS) entry which is preliminary data.</text>
</comment>
<organism evidence="15 16">
    <name type="scientific">Methermicoccus shengliensis</name>
    <dbReference type="NCBI Taxonomy" id="660064"/>
    <lineage>
        <taxon>Archaea</taxon>
        <taxon>Methanobacteriati</taxon>
        <taxon>Methanobacteriota</taxon>
        <taxon>Stenosarchaea group</taxon>
        <taxon>Methanomicrobia</taxon>
        <taxon>Methanosarcinales</taxon>
        <taxon>Methermicoccaceae</taxon>
        <taxon>Methermicoccus</taxon>
    </lineage>
</organism>
<comment type="function">
    <text evidence="7">Anion-transporting ATPase. Catalyzes the extrusion of arsenite.</text>
</comment>
<evidence type="ECO:0000256" key="1">
    <source>
        <dbReference type="ARBA" id="ARBA00011040"/>
    </source>
</evidence>
<dbReference type="Pfam" id="PF02374">
    <property type="entry name" value="ArsA_ATPase"/>
    <property type="match status" value="1"/>
</dbReference>
<evidence type="ECO:0000259" key="13">
    <source>
        <dbReference type="Pfam" id="PF02374"/>
    </source>
</evidence>
<dbReference type="AlphaFoldDB" id="A0A832VWR5"/>
<evidence type="ECO:0000256" key="3">
    <source>
        <dbReference type="ARBA" id="ARBA00022840"/>
    </source>
</evidence>
<evidence type="ECO:0000256" key="8">
    <source>
        <dbReference type="ARBA" id="ARBA00066752"/>
    </source>
</evidence>
<evidence type="ECO:0000259" key="14">
    <source>
        <dbReference type="Pfam" id="PF17886"/>
    </source>
</evidence>
<dbReference type="Gene3D" id="2.60.40.790">
    <property type="match status" value="1"/>
</dbReference>
<evidence type="ECO:0000256" key="11">
    <source>
        <dbReference type="ARBA" id="ARBA00078871"/>
    </source>
</evidence>
<dbReference type="GO" id="GO:0005524">
    <property type="term" value="F:ATP binding"/>
    <property type="evidence" value="ECO:0007669"/>
    <property type="project" value="UniProtKB-KW"/>
</dbReference>
<dbReference type="PANTHER" id="PTHR10803:SF3">
    <property type="entry name" value="ATPASE GET3"/>
    <property type="match status" value="1"/>
</dbReference>
<dbReference type="EMBL" id="DUIH01000006">
    <property type="protein sequence ID" value="HIH69272.1"/>
    <property type="molecule type" value="Genomic_DNA"/>
</dbReference>
<dbReference type="FunFam" id="3.40.50.300:FF:001801">
    <property type="entry name" value="Putative arsenical pump-driving ATPase"/>
    <property type="match status" value="1"/>
</dbReference>
<dbReference type="InterPro" id="IPR025723">
    <property type="entry name" value="ArsA/GET3_ATPase-like"/>
</dbReference>
<dbReference type="GO" id="GO:0015446">
    <property type="term" value="F:ATPase-coupled arsenite transmembrane transporter activity"/>
    <property type="evidence" value="ECO:0007669"/>
    <property type="project" value="UniProtKB-EC"/>
</dbReference>
<keyword evidence="2" id="KW-0547">Nucleotide-binding</keyword>